<reference evidence="5" key="1">
    <citation type="submission" date="2017-02" db="UniProtKB">
        <authorList>
            <consortium name="WormBaseParasite"/>
        </authorList>
    </citation>
    <scope>IDENTIFICATION</scope>
</reference>
<accession>A0A0N4YTF2</accession>
<proteinExistence type="predicted"/>
<dbReference type="AlphaFoldDB" id="A0A0N4YTF2"/>
<feature type="chain" id="PRO_5043126107" evidence="2">
    <location>
        <begin position="22"/>
        <end position="67"/>
    </location>
</feature>
<evidence type="ECO:0000313" key="4">
    <source>
        <dbReference type="Proteomes" id="UP000271162"/>
    </source>
</evidence>
<protein>
    <submittedName>
        <fullName evidence="5">Secreted protein</fullName>
    </submittedName>
</protein>
<dbReference type="Proteomes" id="UP000271162">
    <property type="component" value="Unassembled WGS sequence"/>
</dbReference>
<keyword evidence="1" id="KW-0812">Transmembrane</keyword>
<reference evidence="3 4" key="2">
    <citation type="submission" date="2018-11" db="EMBL/GenBank/DDBJ databases">
        <authorList>
            <consortium name="Pathogen Informatics"/>
        </authorList>
    </citation>
    <scope>NUCLEOTIDE SEQUENCE [LARGE SCALE GENOMIC DNA]</scope>
</reference>
<gene>
    <name evidence="3" type="ORF">NBR_LOCUS20527</name>
</gene>
<sequence length="67" mass="7484">MRSFFAVLLTLLVSAVVISTANPLIYRAPQMVYFGGGFPQKFLTMVLYRILYSTCSCVPRIFLSEAA</sequence>
<keyword evidence="2" id="KW-0732">Signal</keyword>
<feature type="transmembrane region" description="Helical" evidence="1">
    <location>
        <begin position="45"/>
        <end position="63"/>
    </location>
</feature>
<feature type="signal peptide" evidence="2">
    <location>
        <begin position="1"/>
        <end position="21"/>
    </location>
</feature>
<dbReference type="EMBL" id="UYSL01025224">
    <property type="protein sequence ID" value="VDL84264.1"/>
    <property type="molecule type" value="Genomic_DNA"/>
</dbReference>
<evidence type="ECO:0000313" key="5">
    <source>
        <dbReference type="WBParaSite" id="NBR_0002052401-mRNA-1"/>
    </source>
</evidence>
<keyword evidence="4" id="KW-1185">Reference proteome</keyword>
<keyword evidence="1" id="KW-1133">Transmembrane helix</keyword>
<dbReference type="WBParaSite" id="NBR_0002052401-mRNA-1">
    <property type="protein sequence ID" value="NBR_0002052401-mRNA-1"/>
    <property type="gene ID" value="NBR_0002052401"/>
</dbReference>
<evidence type="ECO:0000256" key="1">
    <source>
        <dbReference type="SAM" id="Phobius"/>
    </source>
</evidence>
<organism evidence="5">
    <name type="scientific">Nippostrongylus brasiliensis</name>
    <name type="common">Rat hookworm</name>
    <dbReference type="NCBI Taxonomy" id="27835"/>
    <lineage>
        <taxon>Eukaryota</taxon>
        <taxon>Metazoa</taxon>
        <taxon>Ecdysozoa</taxon>
        <taxon>Nematoda</taxon>
        <taxon>Chromadorea</taxon>
        <taxon>Rhabditida</taxon>
        <taxon>Rhabditina</taxon>
        <taxon>Rhabditomorpha</taxon>
        <taxon>Strongyloidea</taxon>
        <taxon>Heligmosomidae</taxon>
        <taxon>Nippostrongylus</taxon>
    </lineage>
</organism>
<name>A0A0N4YTF2_NIPBR</name>
<evidence type="ECO:0000313" key="3">
    <source>
        <dbReference type="EMBL" id="VDL84264.1"/>
    </source>
</evidence>
<evidence type="ECO:0000256" key="2">
    <source>
        <dbReference type="SAM" id="SignalP"/>
    </source>
</evidence>
<keyword evidence="1" id="KW-0472">Membrane</keyword>